<organism evidence="1 2">
    <name type="scientific">Neurospora intermedia</name>
    <dbReference type="NCBI Taxonomy" id="5142"/>
    <lineage>
        <taxon>Eukaryota</taxon>
        <taxon>Fungi</taxon>
        <taxon>Dikarya</taxon>
        <taxon>Ascomycota</taxon>
        <taxon>Pezizomycotina</taxon>
        <taxon>Sordariomycetes</taxon>
        <taxon>Sordariomycetidae</taxon>
        <taxon>Sordariales</taxon>
        <taxon>Sordariaceae</taxon>
        <taxon>Neurospora</taxon>
    </lineage>
</organism>
<proteinExistence type="predicted"/>
<accession>A0ABR3D1W3</accession>
<sequence>MTDVRTWAHVGSTRCKWTMAPSGTPANWFPDWEPKALFGQITTSETESKSLALRRGAWTATISTPRALADTDSLNDVTICPVIVTPGGVPKSHPCHQPTPTLRLCTPFGQMPTVPFPSPSAS</sequence>
<dbReference type="EMBL" id="JAVLET010000012">
    <property type="protein sequence ID" value="KAL0466639.1"/>
    <property type="molecule type" value="Genomic_DNA"/>
</dbReference>
<gene>
    <name evidence="1" type="ORF">QR685DRAFT_575259</name>
</gene>
<evidence type="ECO:0000313" key="2">
    <source>
        <dbReference type="Proteomes" id="UP001451303"/>
    </source>
</evidence>
<name>A0ABR3D1W3_NEUIN</name>
<comment type="caution">
    <text evidence="1">The sequence shown here is derived from an EMBL/GenBank/DDBJ whole genome shotgun (WGS) entry which is preliminary data.</text>
</comment>
<dbReference type="Proteomes" id="UP001451303">
    <property type="component" value="Unassembled WGS sequence"/>
</dbReference>
<evidence type="ECO:0000313" key="1">
    <source>
        <dbReference type="EMBL" id="KAL0466639.1"/>
    </source>
</evidence>
<protein>
    <submittedName>
        <fullName evidence="1">Uncharacterized protein</fullName>
    </submittedName>
</protein>
<keyword evidence="2" id="KW-1185">Reference proteome</keyword>
<reference evidence="1 2" key="1">
    <citation type="submission" date="2023-09" db="EMBL/GenBank/DDBJ databases">
        <title>Multi-omics analysis of a traditional fermented food reveals byproduct-associated fungal strains for waste-to-food upcycling.</title>
        <authorList>
            <consortium name="Lawrence Berkeley National Laboratory"/>
            <person name="Rekdal V.M."/>
            <person name="Villalobos-Escobedo J.M."/>
            <person name="Rodriguez-Valeron N."/>
            <person name="Garcia M.O."/>
            <person name="Vasquez D.P."/>
            <person name="Damayanti I."/>
            <person name="Sorensen P.M."/>
            <person name="Baidoo E.E."/>
            <person name="De Carvalho A.C."/>
            <person name="Riley R."/>
            <person name="Lipzen A."/>
            <person name="He G."/>
            <person name="Yan M."/>
            <person name="Haridas S."/>
            <person name="Daum C."/>
            <person name="Yoshinaga Y."/>
            <person name="Ng V."/>
            <person name="Grigoriev I.V."/>
            <person name="Munk R."/>
            <person name="Nuraida L."/>
            <person name="Wijaya C.H."/>
            <person name="Morales P.-C."/>
            <person name="Keasling J.D."/>
        </authorList>
    </citation>
    <scope>NUCLEOTIDE SEQUENCE [LARGE SCALE GENOMIC DNA]</scope>
    <source>
        <strain evidence="1 2">FGSC 2613</strain>
    </source>
</reference>